<dbReference type="Proteomes" id="UP001162029">
    <property type="component" value="Unassembled WGS sequence"/>
</dbReference>
<sequence>MGFHVKPYAVYYTIQLPLSVIEHKSFVVKRTGVSYVDMFEQKVARYWIDRLRSKRALDKLDKISTINASVTGAIAPHLGDKDLSDWLGLTPASHSISLNIHLHTMQGNLVFFHRNSIKLYGSFWTSRGYEPYPGHSLEGNPAITVFFRVVHAHKECCYYIGTDSLPDGRPATQVTSIDSTIYVPLRNWRSNSPLTYVLGAIIMFVWFKRRPMRKRLPSRWKPMESKES</sequence>
<accession>A0AAV0VC25</accession>
<keyword evidence="2" id="KW-1185">Reference proteome</keyword>
<dbReference type="EMBL" id="CANTFM010002306">
    <property type="protein sequence ID" value="CAI5745680.1"/>
    <property type="molecule type" value="Genomic_DNA"/>
</dbReference>
<protein>
    <submittedName>
        <fullName evidence="1">Uncharacterized protein</fullName>
    </submittedName>
</protein>
<proteinExistence type="predicted"/>
<evidence type="ECO:0000313" key="1">
    <source>
        <dbReference type="EMBL" id="CAI5745680.1"/>
    </source>
</evidence>
<organism evidence="1 2">
    <name type="scientific">Peronospora destructor</name>
    <dbReference type="NCBI Taxonomy" id="86335"/>
    <lineage>
        <taxon>Eukaryota</taxon>
        <taxon>Sar</taxon>
        <taxon>Stramenopiles</taxon>
        <taxon>Oomycota</taxon>
        <taxon>Peronosporomycetes</taxon>
        <taxon>Peronosporales</taxon>
        <taxon>Peronosporaceae</taxon>
        <taxon>Peronospora</taxon>
    </lineage>
</organism>
<evidence type="ECO:0000313" key="2">
    <source>
        <dbReference type="Proteomes" id="UP001162029"/>
    </source>
</evidence>
<name>A0AAV0VC25_9STRA</name>
<dbReference type="AlphaFoldDB" id="A0AAV0VC25"/>
<gene>
    <name evidence="1" type="ORF">PDE001_LOCUS10731</name>
</gene>
<comment type="caution">
    <text evidence="1">The sequence shown here is derived from an EMBL/GenBank/DDBJ whole genome shotgun (WGS) entry which is preliminary data.</text>
</comment>
<reference evidence="1" key="1">
    <citation type="submission" date="2022-12" db="EMBL/GenBank/DDBJ databases">
        <authorList>
            <person name="Webb A."/>
        </authorList>
    </citation>
    <scope>NUCLEOTIDE SEQUENCE</scope>
    <source>
        <strain evidence="1">Pd1</strain>
    </source>
</reference>